<gene>
    <name evidence="1" type="ORF">T265_13308</name>
</gene>
<dbReference type="OrthoDB" id="6245537at2759"/>
<dbReference type="KEGG" id="ovi:T265_13308"/>
<reference evidence="1 2" key="1">
    <citation type="submission" date="2013-11" db="EMBL/GenBank/DDBJ databases">
        <title>Opisthorchis viverrini - life in the bile duct.</title>
        <authorList>
            <person name="Young N.D."/>
            <person name="Nagarajan N."/>
            <person name="Lin S.J."/>
            <person name="Korhonen P.K."/>
            <person name="Jex A.R."/>
            <person name="Hall R.S."/>
            <person name="Safavi-Hemami H."/>
            <person name="Kaewkong W."/>
            <person name="Bertrand D."/>
            <person name="Gao S."/>
            <person name="Seet Q."/>
            <person name="Wongkham S."/>
            <person name="Teh B.T."/>
            <person name="Wongkham C."/>
            <person name="Intapan P.M."/>
            <person name="Maleewong W."/>
            <person name="Yang X."/>
            <person name="Hu M."/>
            <person name="Wang Z."/>
            <person name="Hofmann A."/>
            <person name="Sternberg P.W."/>
            <person name="Tan P."/>
            <person name="Wang J."/>
            <person name="Gasser R.B."/>
        </authorList>
    </citation>
    <scope>NUCLEOTIDE SEQUENCE [LARGE SCALE GENOMIC DNA]</scope>
</reference>
<organism evidence="1 2">
    <name type="scientific">Opisthorchis viverrini</name>
    <name type="common">Southeast Asian liver fluke</name>
    <dbReference type="NCBI Taxonomy" id="6198"/>
    <lineage>
        <taxon>Eukaryota</taxon>
        <taxon>Metazoa</taxon>
        <taxon>Spiralia</taxon>
        <taxon>Lophotrochozoa</taxon>
        <taxon>Platyhelminthes</taxon>
        <taxon>Trematoda</taxon>
        <taxon>Digenea</taxon>
        <taxon>Opisthorchiida</taxon>
        <taxon>Opisthorchiata</taxon>
        <taxon>Opisthorchiidae</taxon>
        <taxon>Opisthorchis</taxon>
    </lineage>
</organism>
<dbReference type="Proteomes" id="UP000054324">
    <property type="component" value="Unassembled WGS sequence"/>
</dbReference>
<dbReference type="EMBL" id="KL596673">
    <property type="protein sequence ID" value="KER29689.1"/>
    <property type="molecule type" value="Genomic_DNA"/>
</dbReference>
<dbReference type="AlphaFoldDB" id="A0A075AHD4"/>
<protein>
    <submittedName>
        <fullName evidence="1">Uncharacterized protein</fullName>
    </submittedName>
</protein>
<dbReference type="GeneID" id="20327475"/>
<dbReference type="CTD" id="20327475"/>
<feature type="non-terminal residue" evidence="1">
    <location>
        <position position="1"/>
    </location>
</feature>
<accession>A0A075AHD4</accession>
<name>A0A075AHD4_OPIVI</name>
<proteinExistence type="predicted"/>
<evidence type="ECO:0000313" key="1">
    <source>
        <dbReference type="EMBL" id="KER29689.1"/>
    </source>
</evidence>
<dbReference type="RefSeq" id="XP_009166563.1">
    <property type="nucleotide sequence ID" value="XM_009168299.1"/>
</dbReference>
<sequence length="202" mass="22700">LIVAFLVVRFNCSVLLRFIHVHFSLFRSTKDVFCVKRLGNLAVSLPLCFSLAAWQFDTERVLQLNDIWCEAKGAGISCNVSSQAPTGSRRAHPGRPTTLTTPKLFAISFMPFCQVTQCPPRGLRHSKEGTEKNARLGRPCFGRESGQKLWGAIMSAAKKCADRVKQRIEEYLEKDGLGEKLADVIKILAERLTKRIETYVKE</sequence>
<keyword evidence="2" id="KW-1185">Reference proteome</keyword>
<evidence type="ECO:0000313" key="2">
    <source>
        <dbReference type="Proteomes" id="UP000054324"/>
    </source>
</evidence>